<dbReference type="Pfam" id="PF06682">
    <property type="entry name" value="SARAF"/>
    <property type="match status" value="1"/>
</dbReference>
<comment type="caution">
    <text evidence="16">The sequence shown here is derived from an EMBL/GenBank/DDBJ whole genome shotgun (WGS) entry which is preliminary data.</text>
</comment>
<accession>A0A507EBK3</accession>
<keyword evidence="11" id="KW-0406">Ion transport</keyword>
<dbReference type="InterPro" id="IPR009567">
    <property type="entry name" value="SARAF"/>
</dbReference>
<evidence type="ECO:0000256" key="2">
    <source>
        <dbReference type="ARBA" id="ARBA00006833"/>
    </source>
</evidence>
<name>A0A507EBK3_9FUNG</name>
<evidence type="ECO:0000256" key="15">
    <source>
        <dbReference type="SAM" id="SignalP"/>
    </source>
</evidence>
<evidence type="ECO:0000256" key="4">
    <source>
        <dbReference type="ARBA" id="ARBA00022448"/>
    </source>
</evidence>
<evidence type="ECO:0000256" key="12">
    <source>
        <dbReference type="ARBA" id="ARBA00023136"/>
    </source>
</evidence>
<evidence type="ECO:0000256" key="11">
    <source>
        <dbReference type="ARBA" id="ARBA00023065"/>
    </source>
</evidence>
<keyword evidence="9" id="KW-0106">Calcium</keyword>
<feature type="compositionally biased region" description="Low complexity" evidence="14">
    <location>
        <begin position="334"/>
        <end position="346"/>
    </location>
</feature>
<dbReference type="GO" id="GO:0006816">
    <property type="term" value="P:calcium ion transport"/>
    <property type="evidence" value="ECO:0007669"/>
    <property type="project" value="UniProtKB-KW"/>
</dbReference>
<keyword evidence="8" id="KW-0256">Endoplasmic reticulum</keyword>
<evidence type="ECO:0000256" key="14">
    <source>
        <dbReference type="SAM" id="MobiDB-lite"/>
    </source>
</evidence>
<evidence type="ECO:0000256" key="13">
    <source>
        <dbReference type="ARBA" id="ARBA00031116"/>
    </source>
</evidence>
<proteinExistence type="inferred from homology"/>
<feature type="signal peptide" evidence="15">
    <location>
        <begin position="1"/>
        <end position="25"/>
    </location>
</feature>
<keyword evidence="6" id="KW-0812">Transmembrane</keyword>
<evidence type="ECO:0000256" key="5">
    <source>
        <dbReference type="ARBA" id="ARBA00022568"/>
    </source>
</evidence>
<keyword evidence="4" id="KW-0813">Transport</keyword>
<feature type="region of interest" description="Disordered" evidence="14">
    <location>
        <begin position="334"/>
        <end position="439"/>
    </location>
</feature>
<evidence type="ECO:0000256" key="6">
    <source>
        <dbReference type="ARBA" id="ARBA00022692"/>
    </source>
</evidence>
<dbReference type="AlphaFoldDB" id="A0A507EBK3"/>
<feature type="region of interest" description="Disordered" evidence="14">
    <location>
        <begin position="254"/>
        <end position="304"/>
    </location>
</feature>
<sequence length="439" mass="46701">MPARRLIVAGLLALLAVFFVGTVEAQRNTKKDRVLMTDVQALTLYKGRKTTGKRSRPVPQFKCIGGDACRDVQPDVIQCRQVGLNMGEPQWRCEAELENLYKFGTTEVICEGYDSAEDPYILAGSCGVEYTLHRTPKWFEAQSTGSSTDGYRTRSKTTTGSSNPISGLIPWIKSLLPFGLGALIPGNDILSWIPGANRFPFSLLFGSGRGGFSPEDSSRGASTTTGFSMPRLIWYIVCGLFTYSVYQTCIGSRRQSRGGRSSRSGGSGGGGGGTGGPGGPGGYDPSAPPYDSDPSPPPYSSHYASHQPAAGGGFGGFWSGLGLASLLAGARSRNNNWNSPMNNYDNDYNTWGADGRRRSPRASTRASSSRYDPSADAASSSSFPSESASSSSSDTKGFPFTRSIGNASPRHDQFDMPGVRPPTIAVDEPRDVLIGGPSV</sequence>
<dbReference type="GO" id="GO:2001256">
    <property type="term" value="P:regulation of store-operated calcium entry"/>
    <property type="evidence" value="ECO:0007669"/>
    <property type="project" value="InterPro"/>
</dbReference>
<dbReference type="STRING" id="109895.A0A507EBK3"/>
<comment type="subcellular location">
    <subcellularLocation>
        <location evidence="1">Endoplasmic reticulum membrane</location>
        <topology evidence="1">Single-pass type I membrane protein</topology>
    </subcellularLocation>
</comment>
<dbReference type="PANTHER" id="PTHR15929:SF0">
    <property type="entry name" value="STORE-OPERATED CALCIUM ENTRY-ASSOCIATED REGULATORY FACTOR"/>
    <property type="match status" value="1"/>
</dbReference>
<evidence type="ECO:0000313" key="17">
    <source>
        <dbReference type="Proteomes" id="UP000318582"/>
    </source>
</evidence>
<dbReference type="Proteomes" id="UP000318582">
    <property type="component" value="Unassembled WGS sequence"/>
</dbReference>
<keyword evidence="10" id="KW-1133">Transmembrane helix</keyword>
<evidence type="ECO:0000256" key="8">
    <source>
        <dbReference type="ARBA" id="ARBA00022824"/>
    </source>
</evidence>
<dbReference type="GO" id="GO:0005789">
    <property type="term" value="C:endoplasmic reticulum membrane"/>
    <property type="evidence" value="ECO:0007669"/>
    <property type="project" value="UniProtKB-SubCell"/>
</dbReference>
<feature type="chain" id="PRO_5021317865" description="Store-operated calcium entry-associated regulatory factor" evidence="15">
    <location>
        <begin position="26"/>
        <end position="439"/>
    </location>
</feature>
<feature type="compositionally biased region" description="Low complexity" evidence="14">
    <location>
        <begin position="283"/>
        <end position="293"/>
    </location>
</feature>
<dbReference type="EMBL" id="QEAQ01000009">
    <property type="protein sequence ID" value="TPX61222.1"/>
    <property type="molecule type" value="Genomic_DNA"/>
</dbReference>
<keyword evidence="7 15" id="KW-0732">Signal</keyword>
<feature type="compositionally biased region" description="Gly residues" evidence="14">
    <location>
        <begin position="265"/>
        <end position="282"/>
    </location>
</feature>
<keyword evidence="12" id="KW-0472">Membrane</keyword>
<dbReference type="PANTHER" id="PTHR15929">
    <property type="entry name" value="STORE-OPERATED CALCIUM ENTRY-ASSOCIATED REGULATORY FACTOR"/>
    <property type="match status" value="1"/>
</dbReference>
<evidence type="ECO:0000256" key="10">
    <source>
        <dbReference type="ARBA" id="ARBA00022989"/>
    </source>
</evidence>
<evidence type="ECO:0000256" key="7">
    <source>
        <dbReference type="ARBA" id="ARBA00022729"/>
    </source>
</evidence>
<organism evidence="16 17">
    <name type="scientific">Powellomyces hirtus</name>
    <dbReference type="NCBI Taxonomy" id="109895"/>
    <lineage>
        <taxon>Eukaryota</taxon>
        <taxon>Fungi</taxon>
        <taxon>Fungi incertae sedis</taxon>
        <taxon>Chytridiomycota</taxon>
        <taxon>Chytridiomycota incertae sedis</taxon>
        <taxon>Chytridiomycetes</taxon>
        <taxon>Spizellomycetales</taxon>
        <taxon>Powellomycetaceae</taxon>
        <taxon>Powellomyces</taxon>
    </lineage>
</organism>
<gene>
    <name evidence="16" type="ORF">PhCBS80983_g01305</name>
</gene>
<feature type="compositionally biased region" description="Low complexity" evidence="14">
    <location>
        <begin position="361"/>
        <end position="394"/>
    </location>
</feature>
<keyword evidence="5" id="KW-0109">Calcium transport</keyword>
<evidence type="ECO:0000313" key="16">
    <source>
        <dbReference type="EMBL" id="TPX61222.1"/>
    </source>
</evidence>
<comment type="similarity">
    <text evidence="2">Belongs to the SARAF family.</text>
</comment>
<reference evidence="16 17" key="1">
    <citation type="journal article" date="2019" name="Sci. Rep.">
        <title>Comparative genomics of chytrid fungi reveal insights into the obligate biotrophic and pathogenic lifestyle of Synchytrium endobioticum.</title>
        <authorList>
            <person name="van de Vossenberg B.T.L.H."/>
            <person name="Warris S."/>
            <person name="Nguyen H.D.T."/>
            <person name="van Gent-Pelzer M.P.E."/>
            <person name="Joly D.L."/>
            <person name="van de Geest H.C."/>
            <person name="Bonants P.J.M."/>
            <person name="Smith D.S."/>
            <person name="Levesque C.A."/>
            <person name="van der Lee T.A.J."/>
        </authorList>
    </citation>
    <scope>NUCLEOTIDE SEQUENCE [LARGE SCALE GENOMIC DNA]</scope>
    <source>
        <strain evidence="16 17">CBS 809.83</strain>
    </source>
</reference>
<keyword evidence="17" id="KW-1185">Reference proteome</keyword>
<evidence type="ECO:0000256" key="9">
    <source>
        <dbReference type="ARBA" id="ARBA00022837"/>
    </source>
</evidence>
<evidence type="ECO:0000256" key="1">
    <source>
        <dbReference type="ARBA" id="ARBA00004115"/>
    </source>
</evidence>
<evidence type="ECO:0000256" key="3">
    <source>
        <dbReference type="ARBA" id="ARBA00016584"/>
    </source>
</evidence>
<protein>
    <recommendedName>
        <fullName evidence="3">Store-operated calcium entry-associated regulatory factor</fullName>
    </recommendedName>
    <alternativeName>
        <fullName evidence="13">Transmembrane protein 66</fullName>
    </alternativeName>
</protein>